<keyword evidence="2" id="KW-1185">Reference proteome</keyword>
<dbReference type="EMBL" id="BAABIP010000022">
    <property type="protein sequence ID" value="GAA4776823.1"/>
    <property type="molecule type" value="Genomic_DNA"/>
</dbReference>
<reference evidence="2" key="1">
    <citation type="journal article" date="2019" name="Int. J. Syst. Evol. Microbiol.">
        <title>The Global Catalogue of Microorganisms (GCM) 10K type strain sequencing project: providing services to taxonomists for standard genome sequencing and annotation.</title>
        <authorList>
            <consortium name="The Broad Institute Genomics Platform"/>
            <consortium name="The Broad Institute Genome Sequencing Center for Infectious Disease"/>
            <person name="Wu L."/>
            <person name="Ma J."/>
        </authorList>
    </citation>
    <scope>NUCLEOTIDE SEQUENCE [LARGE SCALE GENOMIC DNA]</scope>
    <source>
        <strain evidence="2">JCM 18198</strain>
    </source>
</reference>
<evidence type="ECO:0000313" key="1">
    <source>
        <dbReference type="EMBL" id="GAA4776823.1"/>
    </source>
</evidence>
<evidence type="ECO:0008006" key="3">
    <source>
        <dbReference type="Google" id="ProtNLM"/>
    </source>
</evidence>
<accession>A0ABP9A9R8</accession>
<comment type="caution">
    <text evidence="1">The sequence shown here is derived from an EMBL/GenBank/DDBJ whole genome shotgun (WGS) entry which is preliminary data.</text>
</comment>
<sequence>MQFCYMQKQLDDIKKEVTRRIHQEFLKKFDGNKTHFAKKAGCDEKTIRLLFDFGQGMTLNLLFKLAFALDLNPSDIIKDLSIKKED</sequence>
<dbReference type="Proteomes" id="UP001500141">
    <property type="component" value="Unassembled WGS sequence"/>
</dbReference>
<dbReference type="SUPFAM" id="SSF47413">
    <property type="entry name" value="lambda repressor-like DNA-binding domains"/>
    <property type="match status" value="1"/>
</dbReference>
<dbReference type="InterPro" id="IPR010982">
    <property type="entry name" value="Lambda_DNA-bd_dom_sf"/>
</dbReference>
<name>A0ABP9A9R8_9FLAO</name>
<organism evidence="1 2">
    <name type="scientific">Flavobacterium hankyongi</name>
    <dbReference type="NCBI Taxonomy" id="1176532"/>
    <lineage>
        <taxon>Bacteria</taxon>
        <taxon>Pseudomonadati</taxon>
        <taxon>Bacteroidota</taxon>
        <taxon>Flavobacteriia</taxon>
        <taxon>Flavobacteriales</taxon>
        <taxon>Flavobacteriaceae</taxon>
        <taxon>Flavobacterium</taxon>
    </lineage>
</organism>
<protein>
    <recommendedName>
        <fullName evidence="3">HTH cro/C1-type domain-containing protein</fullName>
    </recommendedName>
</protein>
<proteinExistence type="predicted"/>
<evidence type="ECO:0000313" key="2">
    <source>
        <dbReference type="Proteomes" id="UP001500141"/>
    </source>
</evidence>
<dbReference type="Gene3D" id="1.10.10.60">
    <property type="entry name" value="Homeodomain-like"/>
    <property type="match status" value="1"/>
</dbReference>
<gene>
    <name evidence="1" type="ORF">GCM10023230_29990</name>
</gene>